<comment type="caution">
    <text evidence="2">The sequence shown here is derived from an EMBL/GenBank/DDBJ whole genome shotgun (WGS) entry which is preliminary data.</text>
</comment>
<dbReference type="Proteomes" id="UP000231134">
    <property type="component" value="Unassembled WGS sequence"/>
</dbReference>
<dbReference type="AlphaFoldDB" id="A0A2M9A6E0"/>
<dbReference type="Pfam" id="PF14332">
    <property type="entry name" value="DUF4388"/>
    <property type="match status" value="1"/>
</dbReference>
<evidence type="ECO:0000313" key="2">
    <source>
        <dbReference type="EMBL" id="PJJ41218.1"/>
    </source>
</evidence>
<evidence type="ECO:0000259" key="1">
    <source>
        <dbReference type="PROSITE" id="PS50042"/>
    </source>
</evidence>
<reference evidence="2 3" key="1">
    <citation type="submission" date="2017-11" db="EMBL/GenBank/DDBJ databases">
        <title>Animal gut microbial communities from fecal samples from Wisconsin, USA.</title>
        <authorList>
            <person name="Neumann A."/>
        </authorList>
    </citation>
    <scope>NUCLEOTIDE SEQUENCE [LARGE SCALE GENOMIC DNA]</scope>
    <source>
        <strain evidence="2 3">UWS3</strain>
    </source>
</reference>
<dbReference type="EMBL" id="PGEX01000001">
    <property type="protein sequence ID" value="PJJ41218.1"/>
    <property type="molecule type" value="Genomic_DNA"/>
</dbReference>
<dbReference type="RefSeq" id="WP_100425213.1">
    <property type="nucleotide sequence ID" value="NZ_PGEX01000001.1"/>
</dbReference>
<organism evidence="2 3">
    <name type="scientific">Hallerella succinigenes</name>
    <dbReference type="NCBI Taxonomy" id="1896222"/>
    <lineage>
        <taxon>Bacteria</taxon>
        <taxon>Pseudomonadati</taxon>
        <taxon>Fibrobacterota</taxon>
        <taxon>Fibrobacteria</taxon>
        <taxon>Fibrobacterales</taxon>
        <taxon>Fibrobacteraceae</taxon>
        <taxon>Hallerella</taxon>
    </lineage>
</organism>
<dbReference type="PANTHER" id="PTHR24567:SF74">
    <property type="entry name" value="HTH-TYPE TRANSCRIPTIONAL REGULATOR ARCR"/>
    <property type="match status" value="1"/>
</dbReference>
<dbReference type="OrthoDB" id="9771288at2"/>
<dbReference type="PANTHER" id="PTHR24567">
    <property type="entry name" value="CRP FAMILY TRANSCRIPTIONAL REGULATORY PROTEIN"/>
    <property type="match status" value="1"/>
</dbReference>
<dbReference type="GO" id="GO:0005829">
    <property type="term" value="C:cytosol"/>
    <property type="evidence" value="ECO:0007669"/>
    <property type="project" value="TreeGrafter"/>
</dbReference>
<dbReference type="Gene3D" id="2.60.120.10">
    <property type="entry name" value="Jelly Rolls"/>
    <property type="match status" value="1"/>
</dbReference>
<keyword evidence="3" id="KW-1185">Reference proteome</keyword>
<dbReference type="CDD" id="cd00038">
    <property type="entry name" value="CAP_ED"/>
    <property type="match status" value="1"/>
</dbReference>
<dbReference type="SMART" id="SM00100">
    <property type="entry name" value="cNMP"/>
    <property type="match status" value="1"/>
</dbReference>
<dbReference type="InterPro" id="IPR000595">
    <property type="entry name" value="cNMP-bd_dom"/>
</dbReference>
<dbReference type="InterPro" id="IPR014710">
    <property type="entry name" value="RmlC-like_jellyroll"/>
</dbReference>
<dbReference type="InterPro" id="IPR018490">
    <property type="entry name" value="cNMP-bd_dom_sf"/>
</dbReference>
<proteinExistence type="predicted"/>
<dbReference type="PROSITE" id="PS50042">
    <property type="entry name" value="CNMP_BINDING_3"/>
    <property type="match status" value="1"/>
</dbReference>
<dbReference type="InterPro" id="IPR025497">
    <property type="entry name" value="PatA-like_N"/>
</dbReference>
<dbReference type="SUPFAM" id="SSF51206">
    <property type="entry name" value="cAMP-binding domain-like"/>
    <property type="match status" value="1"/>
</dbReference>
<gene>
    <name evidence="2" type="ORF">BGX16_1178</name>
</gene>
<feature type="domain" description="Cyclic nucleotide-binding" evidence="1">
    <location>
        <begin position="21"/>
        <end position="142"/>
    </location>
</feature>
<accession>A0A2M9A6E0</accession>
<name>A0A2M9A6E0_9BACT</name>
<dbReference type="Pfam" id="PF00027">
    <property type="entry name" value="cNMP_binding"/>
    <property type="match status" value="1"/>
</dbReference>
<dbReference type="GO" id="GO:0003700">
    <property type="term" value="F:DNA-binding transcription factor activity"/>
    <property type="evidence" value="ECO:0007669"/>
    <property type="project" value="TreeGrafter"/>
</dbReference>
<sequence>MTAHSSIGDWISASYEREVPFLQQIPRESADFFLLNSQIREYEAGDVIITGDREGESFCVLQSGRAQICGQMMANGRCNSLGWLEAGACFGEMSILCNEKTSNTVVALEDCTVLHLSRDSFIKFLEKNPSIMVCLYKIAADRLRAKNQALDEFESLSLLASAKVLPFIDFAQTLEKSRVTGTVLFECNGETGFIAFKEGRICCAKSGRLAGPDALELMLSWSDNTLFKLDTHLMPDTINISQQSDTTSLILDALRNIDEKQSQQKN</sequence>
<protein>
    <submittedName>
        <fullName evidence="2">Uncharacterized protein DUF4388</fullName>
    </submittedName>
</protein>
<evidence type="ECO:0000313" key="3">
    <source>
        <dbReference type="Proteomes" id="UP000231134"/>
    </source>
</evidence>
<dbReference type="InterPro" id="IPR050397">
    <property type="entry name" value="Env_Response_Regulators"/>
</dbReference>